<keyword evidence="3" id="KW-1185">Reference proteome</keyword>
<organism evidence="2 3">
    <name type="scientific">Rhizoctonia solani 123E</name>
    <dbReference type="NCBI Taxonomy" id="1423351"/>
    <lineage>
        <taxon>Eukaryota</taxon>
        <taxon>Fungi</taxon>
        <taxon>Dikarya</taxon>
        <taxon>Basidiomycota</taxon>
        <taxon>Agaricomycotina</taxon>
        <taxon>Agaricomycetes</taxon>
        <taxon>Cantharellales</taxon>
        <taxon>Ceratobasidiaceae</taxon>
        <taxon>Rhizoctonia</taxon>
    </lineage>
</organism>
<comment type="caution">
    <text evidence="2">The sequence shown here is derived from an EMBL/GenBank/DDBJ whole genome shotgun (WGS) entry which is preliminary data.</text>
</comment>
<proteinExistence type="predicted"/>
<evidence type="ECO:0000313" key="3">
    <source>
        <dbReference type="Proteomes" id="UP000027456"/>
    </source>
</evidence>
<name>A0A074RI96_9AGAM</name>
<gene>
    <name evidence="2" type="ORF">V565_315060</name>
</gene>
<dbReference type="Proteomes" id="UP000027456">
    <property type="component" value="Unassembled WGS sequence"/>
</dbReference>
<dbReference type="EMBL" id="AZST01002220">
    <property type="protein sequence ID" value="KEP45120.1"/>
    <property type="molecule type" value="Genomic_DNA"/>
</dbReference>
<evidence type="ECO:0000313" key="2">
    <source>
        <dbReference type="EMBL" id="KEP45120.1"/>
    </source>
</evidence>
<sequence>MNPNLLSHNGTNGGDCIRAAVACNPTSVYGKRDASFIRYSYRKDKNEDDPHARIKMVSATGYGRLDFIVVVPLPHKTPPRKESDDSDTETNEEEEELEPVTHVLAQITEAKGVEGDATTKLHTYRELGRTFILDVKNVEHVVARVFTRAVRPNASARCTKLWKASRVSCISQMWRVGNN</sequence>
<protein>
    <submittedName>
        <fullName evidence="2">Uncharacterized protein</fullName>
    </submittedName>
</protein>
<evidence type="ECO:0000256" key="1">
    <source>
        <dbReference type="SAM" id="MobiDB-lite"/>
    </source>
</evidence>
<feature type="region of interest" description="Disordered" evidence="1">
    <location>
        <begin position="75"/>
        <end position="100"/>
    </location>
</feature>
<dbReference type="AlphaFoldDB" id="A0A074RI96"/>
<dbReference type="HOGENOM" id="CLU_1504269_0_0_1"/>
<feature type="compositionally biased region" description="Acidic residues" evidence="1">
    <location>
        <begin position="84"/>
        <end position="98"/>
    </location>
</feature>
<reference evidence="2 3" key="1">
    <citation type="submission" date="2013-12" db="EMBL/GenBank/DDBJ databases">
        <authorList>
            <person name="Cubeta M."/>
            <person name="Pakala S."/>
            <person name="Fedorova N."/>
            <person name="Thomas E."/>
            <person name="Dean R."/>
            <person name="Jabaji S."/>
            <person name="Neate S."/>
            <person name="Toda T."/>
            <person name="Tavantzis S."/>
            <person name="Vilgalys R."/>
            <person name="Bharathan N."/>
            <person name="Pakala S."/>
            <person name="Losada L.S."/>
            <person name="Zafar N."/>
            <person name="Nierman W."/>
        </authorList>
    </citation>
    <scope>NUCLEOTIDE SEQUENCE [LARGE SCALE GENOMIC DNA]</scope>
    <source>
        <strain evidence="2 3">123E</strain>
    </source>
</reference>
<accession>A0A074RI96</accession>
<dbReference type="OrthoDB" id="6613063at2759"/>